<protein>
    <submittedName>
        <fullName evidence="8">Ethylene-responsive transcription factor 9</fullName>
    </submittedName>
</protein>
<dbReference type="GO" id="GO:0003677">
    <property type="term" value="F:DNA binding"/>
    <property type="evidence" value="ECO:0007669"/>
    <property type="project" value="UniProtKB-KW"/>
</dbReference>
<dbReference type="PRINTS" id="PR00367">
    <property type="entry name" value="ETHRSPELEMNT"/>
</dbReference>
<dbReference type="CDD" id="cd00018">
    <property type="entry name" value="AP2"/>
    <property type="match status" value="1"/>
</dbReference>
<evidence type="ECO:0000256" key="4">
    <source>
        <dbReference type="ARBA" id="ARBA00023125"/>
    </source>
</evidence>
<keyword evidence="4" id="KW-0238">DNA-binding</keyword>
<keyword evidence="6" id="KW-0539">Nucleus</keyword>
<dbReference type="GO" id="GO:0003700">
    <property type="term" value="F:DNA-binding transcription factor activity"/>
    <property type="evidence" value="ECO:0007669"/>
    <property type="project" value="InterPro"/>
</dbReference>
<gene>
    <name evidence="8" type="ORF">F3Y22_tig00111841pilonHSYRG00127</name>
</gene>
<evidence type="ECO:0000256" key="6">
    <source>
        <dbReference type="ARBA" id="ARBA00023242"/>
    </source>
</evidence>
<comment type="caution">
    <text evidence="8">The sequence shown here is derived from an EMBL/GenBank/DDBJ whole genome shotgun (WGS) entry which is preliminary data.</text>
</comment>
<accession>A0A6A2XAC0</accession>
<sequence>MVSLRGHYRGVRKRPWGRYAAEIRHPWKKIGVWLDTFETLEEAALAYDGAVRSLGVSKAKTNFPTTPIIFTAAATGSLWISTSPLTVVGL</sequence>
<dbReference type="AlphaFoldDB" id="A0A6A2XAC0"/>
<evidence type="ECO:0000313" key="8">
    <source>
        <dbReference type="EMBL" id="KAE8672433.1"/>
    </source>
</evidence>
<dbReference type="Pfam" id="PF00847">
    <property type="entry name" value="AP2"/>
    <property type="match status" value="1"/>
</dbReference>
<evidence type="ECO:0000256" key="2">
    <source>
        <dbReference type="ARBA" id="ARBA00022745"/>
    </source>
</evidence>
<dbReference type="GO" id="GO:0005634">
    <property type="term" value="C:nucleus"/>
    <property type="evidence" value="ECO:0007669"/>
    <property type="project" value="UniProtKB-SubCell"/>
</dbReference>
<keyword evidence="9" id="KW-1185">Reference proteome</keyword>
<dbReference type="EMBL" id="VEPZ02001445">
    <property type="protein sequence ID" value="KAE8672433.1"/>
    <property type="molecule type" value="Genomic_DNA"/>
</dbReference>
<dbReference type="PANTHER" id="PTHR31677">
    <property type="entry name" value="AP2 DOMAIN CLASS TRANSCRIPTION FACTOR"/>
    <property type="match status" value="1"/>
</dbReference>
<keyword evidence="5" id="KW-0804">Transcription</keyword>
<reference evidence="8" key="1">
    <citation type="submission" date="2019-09" db="EMBL/GenBank/DDBJ databases">
        <title>Draft genome information of white flower Hibiscus syriacus.</title>
        <authorList>
            <person name="Kim Y.-M."/>
        </authorList>
    </citation>
    <scope>NUCLEOTIDE SEQUENCE [LARGE SCALE GENOMIC DNA]</scope>
    <source>
        <strain evidence="8">YM2019G1</strain>
    </source>
</reference>
<dbReference type="Gene3D" id="3.30.730.10">
    <property type="entry name" value="AP2/ERF domain"/>
    <property type="match status" value="1"/>
</dbReference>
<organism evidence="8 9">
    <name type="scientific">Hibiscus syriacus</name>
    <name type="common">Rose of Sharon</name>
    <dbReference type="NCBI Taxonomy" id="106335"/>
    <lineage>
        <taxon>Eukaryota</taxon>
        <taxon>Viridiplantae</taxon>
        <taxon>Streptophyta</taxon>
        <taxon>Embryophyta</taxon>
        <taxon>Tracheophyta</taxon>
        <taxon>Spermatophyta</taxon>
        <taxon>Magnoliopsida</taxon>
        <taxon>eudicotyledons</taxon>
        <taxon>Gunneridae</taxon>
        <taxon>Pentapetalae</taxon>
        <taxon>rosids</taxon>
        <taxon>malvids</taxon>
        <taxon>Malvales</taxon>
        <taxon>Malvaceae</taxon>
        <taxon>Malvoideae</taxon>
        <taxon>Hibiscus</taxon>
    </lineage>
</organism>
<dbReference type="SUPFAM" id="SSF54171">
    <property type="entry name" value="DNA-binding domain"/>
    <property type="match status" value="1"/>
</dbReference>
<evidence type="ECO:0000313" key="9">
    <source>
        <dbReference type="Proteomes" id="UP000436088"/>
    </source>
</evidence>
<dbReference type="InterPro" id="IPR001471">
    <property type="entry name" value="AP2/ERF_dom"/>
</dbReference>
<proteinExistence type="predicted"/>
<dbReference type="SMART" id="SM00380">
    <property type="entry name" value="AP2"/>
    <property type="match status" value="1"/>
</dbReference>
<feature type="domain" description="AP2/ERF" evidence="7">
    <location>
        <begin position="7"/>
        <end position="64"/>
    </location>
</feature>
<evidence type="ECO:0000256" key="5">
    <source>
        <dbReference type="ARBA" id="ARBA00023163"/>
    </source>
</evidence>
<dbReference type="Proteomes" id="UP000436088">
    <property type="component" value="Unassembled WGS sequence"/>
</dbReference>
<dbReference type="PROSITE" id="PS51032">
    <property type="entry name" value="AP2_ERF"/>
    <property type="match status" value="1"/>
</dbReference>
<evidence type="ECO:0000259" key="7">
    <source>
        <dbReference type="PROSITE" id="PS51032"/>
    </source>
</evidence>
<keyword evidence="2" id="KW-0936">Ethylene signaling pathway</keyword>
<dbReference type="InterPro" id="IPR036955">
    <property type="entry name" value="AP2/ERF_dom_sf"/>
</dbReference>
<comment type="subcellular location">
    <subcellularLocation>
        <location evidence="1">Nucleus</location>
    </subcellularLocation>
</comment>
<evidence type="ECO:0000256" key="3">
    <source>
        <dbReference type="ARBA" id="ARBA00023015"/>
    </source>
</evidence>
<dbReference type="GO" id="GO:0009873">
    <property type="term" value="P:ethylene-activated signaling pathway"/>
    <property type="evidence" value="ECO:0007669"/>
    <property type="project" value="UniProtKB-KW"/>
</dbReference>
<evidence type="ECO:0000256" key="1">
    <source>
        <dbReference type="ARBA" id="ARBA00004123"/>
    </source>
</evidence>
<dbReference type="PANTHER" id="PTHR31677:SF202">
    <property type="entry name" value="ETHYLENE-RESPONSIVE TRANSCRIPTION FACTOR 12"/>
    <property type="match status" value="1"/>
</dbReference>
<name>A0A6A2XAC0_HIBSY</name>
<keyword evidence="3" id="KW-0805">Transcription regulation</keyword>
<dbReference type="InterPro" id="IPR016177">
    <property type="entry name" value="DNA-bd_dom_sf"/>
</dbReference>